<protein>
    <recommendedName>
        <fullName evidence="4">Cytochrome bo(3) ubiquinol oxidase subunit 4</fullName>
    </recommendedName>
    <alternativeName>
        <fullName evidence="16">Cytochrome o ubiquinol oxidase subunit 4</fullName>
    </alternativeName>
    <alternativeName>
        <fullName evidence="13">Oxidase bo(3) subunit 4</fullName>
    </alternativeName>
    <alternativeName>
        <fullName evidence="14">Ubiquinol oxidase polypeptide IV</fullName>
    </alternativeName>
    <alternativeName>
        <fullName evidence="15">Ubiquinol oxidase subunit 4</fullName>
    </alternativeName>
</protein>
<comment type="similarity">
    <text evidence="2">Belongs to the cytochrome c oxidase bacterial subunit 4 family.</text>
</comment>
<dbReference type="RefSeq" id="WP_059515293.1">
    <property type="nucleotide sequence ID" value="NZ_LOWA01000018.1"/>
</dbReference>
<keyword evidence="5" id="KW-0813">Transport</keyword>
<sequence length="110" mass="11874">MADSHLSHDGEAHGTVGGYITGFILSIVLTAASFGLVLSGALPPRESIVALAALAFVQIVVHLIYFLHMNASSRQRWNVVAFSYTVVTVGILIIGSMWVMHNVSMNMMSR</sequence>
<accession>A0A103E5N3</accession>
<feature type="transmembrane region" description="Helical" evidence="17">
    <location>
        <begin position="48"/>
        <end position="67"/>
    </location>
</feature>
<gene>
    <name evidence="18" type="ORF">WS67_09035</name>
</gene>
<keyword evidence="6" id="KW-1003">Cell membrane</keyword>
<comment type="function">
    <text evidence="12">Cytochrome bo(3) ubiquinol terminal oxidase is the component of the aerobic respiratory chain of E.coli that predominates when cells are grown at high aeration. Has proton pump activity across the membrane in addition to electron transfer, pumping 2 protons/electron.</text>
</comment>
<dbReference type="InterPro" id="IPR005171">
    <property type="entry name" value="Cyt_c_oxidase_su4_prok"/>
</dbReference>
<dbReference type="GO" id="GO:0009319">
    <property type="term" value="C:cytochrome o ubiquinol oxidase complex"/>
    <property type="evidence" value="ECO:0007669"/>
    <property type="project" value="TreeGrafter"/>
</dbReference>
<evidence type="ECO:0000256" key="16">
    <source>
        <dbReference type="ARBA" id="ARBA00032185"/>
    </source>
</evidence>
<comment type="caution">
    <text evidence="18">The sequence shown here is derived from an EMBL/GenBank/DDBJ whole genome shotgun (WGS) entry which is preliminary data.</text>
</comment>
<evidence type="ECO:0000256" key="17">
    <source>
        <dbReference type="SAM" id="Phobius"/>
    </source>
</evidence>
<evidence type="ECO:0000313" key="19">
    <source>
        <dbReference type="Proteomes" id="UP000062788"/>
    </source>
</evidence>
<evidence type="ECO:0000256" key="6">
    <source>
        <dbReference type="ARBA" id="ARBA00022475"/>
    </source>
</evidence>
<dbReference type="GO" id="GO:0019646">
    <property type="term" value="P:aerobic electron transport chain"/>
    <property type="evidence" value="ECO:0007669"/>
    <property type="project" value="TreeGrafter"/>
</dbReference>
<dbReference type="EMBL" id="LOWA01000018">
    <property type="protein sequence ID" value="KVE28832.1"/>
    <property type="molecule type" value="Genomic_DNA"/>
</dbReference>
<evidence type="ECO:0000256" key="8">
    <source>
        <dbReference type="ARBA" id="ARBA00022982"/>
    </source>
</evidence>
<comment type="subunit">
    <text evidence="3">Heterooctamer of two A chains, two B chains, two C chains and two D chains.</text>
</comment>
<evidence type="ECO:0000256" key="14">
    <source>
        <dbReference type="ARBA" id="ARBA00030211"/>
    </source>
</evidence>
<evidence type="ECO:0000256" key="11">
    <source>
        <dbReference type="ARBA" id="ARBA00023136"/>
    </source>
</evidence>
<evidence type="ECO:0000256" key="2">
    <source>
        <dbReference type="ARBA" id="ARBA00008079"/>
    </source>
</evidence>
<feature type="transmembrane region" description="Helical" evidence="17">
    <location>
        <begin position="79"/>
        <end position="100"/>
    </location>
</feature>
<keyword evidence="19" id="KW-1185">Reference proteome</keyword>
<evidence type="ECO:0000256" key="7">
    <source>
        <dbReference type="ARBA" id="ARBA00022692"/>
    </source>
</evidence>
<evidence type="ECO:0000256" key="12">
    <source>
        <dbReference type="ARBA" id="ARBA00025694"/>
    </source>
</evidence>
<dbReference type="GO" id="GO:0009486">
    <property type="term" value="F:cytochrome bo3 ubiquinol oxidase activity"/>
    <property type="evidence" value="ECO:0007669"/>
    <property type="project" value="InterPro"/>
</dbReference>
<evidence type="ECO:0000256" key="5">
    <source>
        <dbReference type="ARBA" id="ARBA00022448"/>
    </source>
</evidence>
<dbReference type="AlphaFoldDB" id="A0A103E5N3"/>
<keyword evidence="7 17" id="KW-0812">Transmembrane</keyword>
<evidence type="ECO:0000313" key="18">
    <source>
        <dbReference type="EMBL" id="KVE28832.1"/>
    </source>
</evidence>
<proteinExistence type="inferred from homology"/>
<comment type="subcellular location">
    <subcellularLocation>
        <location evidence="1">Cell membrane</location>
        <topology evidence="1">Multi-pass membrane protein</topology>
    </subcellularLocation>
</comment>
<dbReference type="PANTHER" id="PTHR36835:SF1">
    <property type="entry name" value="CYTOCHROME BO(3) UBIQUINOL OXIDASE SUBUNIT 4"/>
    <property type="match status" value="1"/>
</dbReference>
<keyword evidence="8" id="KW-0249">Electron transport</keyword>
<dbReference type="InterPro" id="IPR014210">
    <property type="entry name" value="Cyt_o_ubiqinol_oxidase_su4"/>
</dbReference>
<dbReference type="NCBIfam" id="TIGR02847">
    <property type="entry name" value="CyoD"/>
    <property type="match status" value="1"/>
</dbReference>
<dbReference type="OrthoDB" id="2375888at2"/>
<evidence type="ECO:0000256" key="15">
    <source>
        <dbReference type="ARBA" id="ARBA00031887"/>
    </source>
</evidence>
<dbReference type="GO" id="GO:0005886">
    <property type="term" value="C:plasma membrane"/>
    <property type="evidence" value="ECO:0007669"/>
    <property type="project" value="UniProtKB-SubCell"/>
</dbReference>
<evidence type="ECO:0000256" key="4">
    <source>
        <dbReference type="ARBA" id="ARBA00014689"/>
    </source>
</evidence>
<dbReference type="GO" id="GO:0015078">
    <property type="term" value="F:proton transmembrane transporter activity"/>
    <property type="evidence" value="ECO:0007669"/>
    <property type="project" value="TreeGrafter"/>
</dbReference>
<evidence type="ECO:0000256" key="1">
    <source>
        <dbReference type="ARBA" id="ARBA00004651"/>
    </source>
</evidence>
<dbReference type="Proteomes" id="UP000062788">
    <property type="component" value="Unassembled WGS sequence"/>
</dbReference>
<keyword evidence="10" id="KW-0560">Oxidoreductase</keyword>
<keyword evidence="11 17" id="KW-0472">Membrane</keyword>
<feature type="transmembrane region" description="Helical" evidence="17">
    <location>
        <begin position="20"/>
        <end position="41"/>
    </location>
</feature>
<reference evidence="18 19" key="1">
    <citation type="submission" date="2015-11" db="EMBL/GenBank/DDBJ databases">
        <title>Expanding the genomic diversity of Burkholderia species for the development of highly accurate diagnostics.</title>
        <authorList>
            <person name="Sahl J."/>
            <person name="Keim P."/>
            <person name="Wagner D."/>
        </authorList>
    </citation>
    <scope>NUCLEOTIDE SEQUENCE [LARGE SCALE GENOMIC DNA]</scope>
    <source>
        <strain evidence="18 19">TSV85</strain>
    </source>
</reference>
<dbReference type="InterPro" id="IPR050968">
    <property type="entry name" value="Cytochrome_c_oxidase_bac_sub4"/>
</dbReference>
<evidence type="ECO:0000256" key="9">
    <source>
        <dbReference type="ARBA" id="ARBA00022989"/>
    </source>
</evidence>
<evidence type="ECO:0000256" key="13">
    <source>
        <dbReference type="ARBA" id="ARBA00030071"/>
    </source>
</evidence>
<keyword evidence="9 17" id="KW-1133">Transmembrane helix</keyword>
<evidence type="ECO:0000256" key="10">
    <source>
        <dbReference type="ARBA" id="ARBA00023002"/>
    </source>
</evidence>
<dbReference type="PANTHER" id="PTHR36835">
    <property type="entry name" value="CYTOCHROME BO(3) UBIQUINOL OXIDASE SUBUNIT 4"/>
    <property type="match status" value="1"/>
</dbReference>
<dbReference type="GO" id="GO:0015990">
    <property type="term" value="P:electron transport coupled proton transport"/>
    <property type="evidence" value="ECO:0007669"/>
    <property type="project" value="InterPro"/>
</dbReference>
<organism evidence="18 19">
    <name type="scientific">Burkholderia singularis</name>
    <dbReference type="NCBI Taxonomy" id="1503053"/>
    <lineage>
        <taxon>Bacteria</taxon>
        <taxon>Pseudomonadati</taxon>
        <taxon>Pseudomonadota</taxon>
        <taxon>Betaproteobacteria</taxon>
        <taxon>Burkholderiales</taxon>
        <taxon>Burkholderiaceae</taxon>
        <taxon>Burkholderia</taxon>
        <taxon>pseudomallei group</taxon>
    </lineage>
</organism>
<evidence type="ECO:0000256" key="3">
    <source>
        <dbReference type="ARBA" id="ARBA00011700"/>
    </source>
</evidence>
<dbReference type="Pfam" id="PF03626">
    <property type="entry name" value="COX4_pro"/>
    <property type="match status" value="1"/>
</dbReference>
<name>A0A103E5N3_9BURK</name>